<dbReference type="OrthoDB" id="6867569at2"/>
<feature type="domain" description="DUF2087" evidence="1">
    <location>
        <begin position="88"/>
        <end position="158"/>
    </location>
</feature>
<comment type="caution">
    <text evidence="2">The sequence shown here is derived from an EMBL/GenBank/DDBJ whole genome shotgun (WGS) entry which is preliminary data.</text>
</comment>
<dbReference type="STRING" id="443610.VE25_17750"/>
<dbReference type="Pfam" id="PF09860">
    <property type="entry name" value="DUF2087"/>
    <property type="match status" value="1"/>
</dbReference>
<organism evidence="2 3">
    <name type="scientific">Devosia geojensis</name>
    <dbReference type="NCBI Taxonomy" id="443610"/>
    <lineage>
        <taxon>Bacteria</taxon>
        <taxon>Pseudomonadati</taxon>
        <taxon>Pseudomonadota</taxon>
        <taxon>Alphaproteobacteria</taxon>
        <taxon>Hyphomicrobiales</taxon>
        <taxon>Devosiaceae</taxon>
        <taxon>Devosia</taxon>
    </lineage>
</organism>
<accession>A0A0F5FNX2</accession>
<evidence type="ECO:0000259" key="1">
    <source>
        <dbReference type="Pfam" id="PF09860"/>
    </source>
</evidence>
<protein>
    <recommendedName>
        <fullName evidence="1">DUF2087 domain-containing protein</fullName>
    </recommendedName>
</protein>
<evidence type="ECO:0000313" key="3">
    <source>
        <dbReference type="Proteomes" id="UP000033632"/>
    </source>
</evidence>
<dbReference type="InterPro" id="IPR018656">
    <property type="entry name" value="DUF2087"/>
</dbReference>
<keyword evidence="3" id="KW-1185">Reference proteome</keyword>
<proteinExistence type="predicted"/>
<dbReference type="AlphaFoldDB" id="A0A0F5FNX2"/>
<dbReference type="RefSeq" id="WP_046109986.1">
    <property type="nucleotide sequence ID" value="NZ_JZEX01000147.1"/>
</dbReference>
<dbReference type="PATRIC" id="fig|443610.3.peg.1851"/>
<reference evidence="2 3" key="1">
    <citation type="submission" date="2015-03" db="EMBL/GenBank/DDBJ databases">
        <authorList>
            <person name="Hassan Y.I."/>
            <person name="Lepp D."/>
            <person name="Li X.-Z."/>
            <person name="Zhou T."/>
        </authorList>
    </citation>
    <scope>NUCLEOTIDE SEQUENCE [LARGE SCALE GENOMIC DNA]</scope>
    <source>
        <strain evidence="2 3">BD-c194</strain>
    </source>
</reference>
<dbReference type="Proteomes" id="UP000033632">
    <property type="component" value="Unassembled WGS sequence"/>
</dbReference>
<gene>
    <name evidence="2" type="ORF">VE25_17750</name>
</gene>
<name>A0A0F5FNX2_9HYPH</name>
<sequence length="188" mass="21473">MSRQAIPLVAEDISVFARTLTHQLRSAEAPPSHLSVMNMLARAAGFRNFQHLRAAHGAAERLSRPQAGVAADHRLVERALFQFDEAGRLRQWPSRRNVQELCLWALWARLPVDATLDERQVNALLRREHLFDDPAILRRSLFGLGLVTRERDGSNYRRLEVRPPAEARELIRLLEARRNAPRLPSANI</sequence>
<dbReference type="EMBL" id="JZEX01000147">
    <property type="protein sequence ID" value="KKB10574.1"/>
    <property type="molecule type" value="Genomic_DNA"/>
</dbReference>
<evidence type="ECO:0000313" key="2">
    <source>
        <dbReference type="EMBL" id="KKB10574.1"/>
    </source>
</evidence>